<evidence type="ECO:0000313" key="2">
    <source>
        <dbReference type="Proteomes" id="UP000249890"/>
    </source>
</evidence>
<name>A0A2Z2KSF1_9BACL</name>
<dbReference type="RefSeq" id="WP_087919789.1">
    <property type="nucleotide sequence ID" value="NZ_CP021780.1"/>
</dbReference>
<protein>
    <submittedName>
        <fullName evidence="1">Uncharacterized protein</fullName>
    </submittedName>
</protein>
<accession>A0A2Z2KSF1</accession>
<reference evidence="1 2" key="1">
    <citation type="submission" date="2017-06" db="EMBL/GenBank/DDBJ databases">
        <title>Complete genome sequence of Paenibacillus donghaensis KCTC 13049T isolated from East Sea sediment, South Korea.</title>
        <authorList>
            <person name="Jung B.K."/>
            <person name="Hong S.-J."/>
            <person name="Shin J.-H."/>
        </authorList>
    </citation>
    <scope>NUCLEOTIDE SEQUENCE [LARGE SCALE GENOMIC DNA]</scope>
    <source>
        <strain evidence="1 2">KCTC 13049</strain>
    </source>
</reference>
<evidence type="ECO:0000313" key="1">
    <source>
        <dbReference type="EMBL" id="ASA25829.1"/>
    </source>
</evidence>
<sequence length="60" mass="7053">MTRKSELDESQQAQMLDKLLEQSDSPVFFDWKDYRDELLAICSVFADNEISRAKLEAKLR</sequence>
<organism evidence="1 2">
    <name type="scientific">Paenibacillus donghaensis</name>
    <dbReference type="NCBI Taxonomy" id="414771"/>
    <lineage>
        <taxon>Bacteria</taxon>
        <taxon>Bacillati</taxon>
        <taxon>Bacillota</taxon>
        <taxon>Bacilli</taxon>
        <taxon>Bacillales</taxon>
        <taxon>Paenibacillaceae</taxon>
        <taxon>Paenibacillus</taxon>
    </lineage>
</organism>
<gene>
    <name evidence="1" type="ORF">B9T62_36930</name>
</gene>
<dbReference type="AlphaFoldDB" id="A0A2Z2KSF1"/>
<keyword evidence="2" id="KW-1185">Reference proteome</keyword>
<dbReference type="Proteomes" id="UP000249890">
    <property type="component" value="Chromosome"/>
</dbReference>
<dbReference type="EMBL" id="CP021780">
    <property type="protein sequence ID" value="ASA25829.1"/>
    <property type="molecule type" value="Genomic_DNA"/>
</dbReference>
<dbReference type="KEGG" id="pdh:B9T62_36930"/>
<dbReference type="OrthoDB" id="26424at2"/>
<proteinExistence type="predicted"/>